<protein>
    <submittedName>
        <fullName evidence="2">Uncharacterized protein</fullName>
    </submittedName>
</protein>
<dbReference type="AlphaFoldDB" id="A0A7J6WFC4"/>
<gene>
    <name evidence="2" type="ORF">FRX31_014259</name>
</gene>
<feature type="compositionally biased region" description="Low complexity" evidence="1">
    <location>
        <begin position="76"/>
        <end position="93"/>
    </location>
</feature>
<comment type="caution">
    <text evidence="2">The sequence shown here is derived from an EMBL/GenBank/DDBJ whole genome shotgun (WGS) entry which is preliminary data.</text>
</comment>
<feature type="compositionally biased region" description="Polar residues" evidence="1">
    <location>
        <begin position="20"/>
        <end position="37"/>
    </location>
</feature>
<evidence type="ECO:0000256" key="1">
    <source>
        <dbReference type="SAM" id="MobiDB-lite"/>
    </source>
</evidence>
<dbReference type="EMBL" id="JABWDY010016379">
    <property type="protein sequence ID" value="KAF5196154.1"/>
    <property type="molecule type" value="Genomic_DNA"/>
</dbReference>
<organism evidence="2 3">
    <name type="scientific">Thalictrum thalictroides</name>
    <name type="common">Rue-anemone</name>
    <name type="synonym">Anemone thalictroides</name>
    <dbReference type="NCBI Taxonomy" id="46969"/>
    <lineage>
        <taxon>Eukaryota</taxon>
        <taxon>Viridiplantae</taxon>
        <taxon>Streptophyta</taxon>
        <taxon>Embryophyta</taxon>
        <taxon>Tracheophyta</taxon>
        <taxon>Spermatophyta</taxon>
        <taxon>Magnoliopsida</taxon>
        <taxon>Ranunculales</taxon>
        <taxon>Ranunculaceae</taxon>
        <taxon>Thalictroideae</taxon>
        <taxon>Thalictrum</taxon>
    </lineage>
</organism>
<evidence type="ECO:0000313" key="2">
    <source>
        <dbReference type="EMBL" id="KAF5196154.1"/>
    </source>
</evidence>
<feature type="compositionally biased region" description="Low complexity" evidence="1">
    <location>
        <begin position="51"/>
        <end position="69"/>
    </location>
</feature>
<name>A0A7J6WFC4_THATH</name>
<reference evidence="2 3" key="1">
    <citation type="submission" date="2020-06" db="EMBL/GenBank/DDBJ databases">
        <title>Transcriptomic and genomic resources for Thalictrum thalictroides and T. hernandezii: Facilitating candidate gene discovery in an emerging model plant lineage.</title>
        <authorList>
            <person name="Arias T."/>
            <person name="Riano-Pachon D.M."/>
            <person name="Di Stilio V.S."/>
        </authorList>
    </citation>
    <scope>NUCLEOTIDE SEQUENCE [LARGE SCALE GENOMIC DNA]</scope>
    <source>
        <strain evidence="3">cv. WT478/WT964</strain>
        <tissue evidence="2">Leaves</tissue>
    </source>
</reference>
<feature type="compositionally biased region" description="Low complexity" evidence="1">
    <location>
        <begin position="107"/>
        <end position="130"/>
    </location>
</feature>
<dbReference type="Proteomes" id="UP000554482">
    <property type="component" value="Unassembled WGS sequence"/>
</dbReference>
<evidence type="ECO:0000313" key="3">
    <source>
        <dbReference type="Proteomes" id="UP000554482"/>
    </source>
</evidence>
<keyword evidence="3" id="KW-1185">Reference proteome</keyword>
<feature type="compositionally biased region" description="Acidic residues" evidence="1">
    <location>
        <begin position="1"/>
        <end position="16"/>
    </location>
</feature>
<feature type="region of interest" description="Disordered" evidence="1">
    <location>
        <begin position="1"/>
        <end position="130"/>
    </location>
</feature>
<sequence>MPSSEDEDEDEVEEEFYSPRASSGGKQSPNFTGSTSRKLFAAVPIDNIHHSSSTSSNPSYPTSNSASPNHPLVSNTPSPSTPLISTTSTTSLPLPLPHLPEEAIVKSSNLSSSSSSSVDSSSTSFYISRF</sequence>
<proteinExistence type="predicted"/>
<accession>A0A7J6WFC4</accession>